<keyword evidence="1" id="KW-0472">Membrane</keyword>
<evidence type="ECO:0000259" key="2">
    <source>
        <dbReference type="Pfam" id="PF00149"/>
    </source>
</evidence>
<protein>
    <submittedName>
        <fullName evidence="3">Metallophosphoesterase</fullName>
    </submittedName>
</protein>
<keyword evidence="4" id="KW-1185">Reference proteome</keyword>
<feature type="transmembrane region" description="Helical" evidence="1">
    <location>
        <begin position="434"/>
        <end position="452"/>
    </location>
</feature>
<reference evidence="3 4" key="1">
    <citation type="submission" date="2022-01" db="EMBL/GenBank/DDBJ databases">
        <title>Mariniradius saccharolyticus sp. nov., isolated from sediment of a river.</title>
        <authorList>
            <person name="Liu H."/>
        </authorList>
    </citation>
    <scope>NUCLEOTIDE SEQUENCE [LARGE SCALE GENOMIC DNA]</scope>
    <source>
        <strain evidence="3 4">RY-2</strain>
    </source>
</reference>
<sequence>MKFDIKPMVDWYDPKQLAATGVKTVVSTVFGNFADRREMQAALDPGKAYYDFSERDDFWLDFISDLGDGFNPTYTLAHLLAKEELLVDGNLTKRGNILVMGGDEVYPTPEMDEYRNRLQGPYHAAFPKKADDKDAPRLFVIPGNHDWYDGLTNFLKIFCQGRSLGNWRTEQTRSYFAIKLPHRYWLLGIDIQLNSDIDVPQLKYFQNVAAHPDMQPGDKVILATAEPAWVYESFDEKNSSNKRLKFFVDRIIRGAKDDPDDPTGFYNGKNKDIQITTIITGDLHHYSRYLETLPDGKERQLITAGGGGAFMHTTHSLKPEIKKSEGFDARFKASFPSKSDSLNQNTKNLLFFWYGPWMVLILGLVHALTFYFLKVSPAGTNRSLSPSGFVFADLWDVVGMSITTPMVLIFHLLLAVGIWQFADVKSGNHKKLNSLVGLLHGLGHVLIFNLLVVKLPDWNKSLFGIEELSGYLFFAEMLILGGLLSGILFGIYLWFCSRILGNHITEASSSFKGEDFKNFIRFHISDNGVTIYPVGIRKVVKNWKNAGTDEDPKFEGDEPKVELIEKPIFIPNT</sequence>
<feature type="transmembrane region" description="Helical" evidence="1">
    <location>
        <begin position="394"/>
        <end position="422"/>
    </location>
</feature>
<feature type="domain" description="Calcineurin-like phosphoesterase" evidence="2">
    <location>
        <begin position="61"/>
        <end position="254"/>
    </location>
</feature>
<dbReference type="InterPro" id="IPR004843">
    <property type="entry name" value="Calcineurin-like_PHP"/>
</dbReference>
<keyword evidence="1" id="KW-1133">Transmembrane helix</keyword>
<dbReference type="PANTHER" id="PTHR34211">
    <property type="entry name" value="CALCINEURIN-LIKE METALLO-PHOSPHOESTERASE SUPERFAMILY PROTEIN"/>
    <property type="match status" value="1"/>
</dbReference>
<dbReference type="EMBL" id="JAKEVZ010000014">
    <property type="protein sequence ID" value="MCF1752657.1"/>
    <property type="molecule type" value="Genomic_DNA"/>
</dbReference>
<organism evidence="3 4">
    <name type="scientific">Mariniradius sediminis</name>
    <dbReference type="NCBI Taxonomy" id="2909237"/>
    <lineage>
        <taxon>Bacteria</taxon>
        <taxon>Pseudomonadati</taxon>
        <taxon>Bacteroidota</taxon>
        <taxon>Cytophagia</taxon>
        <taxon>Cytophagales</taxon>
        <taxon>Cyclobacteriaceae</taxon>
        <taxon>Mariniradius</taxon>
    </lineage>
</organism>
<accession>A0ABS9BX69</accession>
<dbReference type="RefSeq" id="WP_234862519.1">
    <property type="nucleotide sequence ID" value="NZ_JAKEVZ010000014.1"/>
</dbReference>
<feature type="transmembrane region" description="Helical" evidence="1">
    <location>
        <begin position="473"/>
        <end position="495"/>
    </location>
</feature>
<feature type="transmembrane region" description="Helical" evidence="1">
    <location>
        <begin position="351"/>
        <end position="373"/>
    </location>
</feature>
<proteinExistence type="predicted"/>
<gene>
    <name evidence="3" type="ORF">L0U89_16485</name>
</gene>
<dbReference type="SUPFAM" id="SSF56300">
    <property type="entry name" value="Metallo-dependent phosphatases"/>
    <property type="match status" value="1"/>
</dbReference>
<comment type="caution">
    <text evidence="3">The sequence shown here is derived from an EMBL/GenBank/DDBJ whole genome shotgun (WGS) entry which is preliminary data.</text>
</comment>
<evidence type="ECO:0000313" key="4">
    <source>
        <dbReference type="Proteomes" id="UP001201449"/>
    </source>
</evidence>
<dbReference type="Pfam" id="PF00149">
    <property type="entry name" value="Metallophos"/>
    <property type="match status" value="1"/>
</dbReference>
<name>A0ABS9BX69_9BACT</name>
<keyword evidence="1" id="KW-0812">Transmembrane</keyword>
<evidence type="ECO:0000256" key="1">
    <source>
        <dbReference type="SAM" id="Phobius"/>
    </source>
</evidence>
<evidence type="ECO:0000313" key="3">
    <source>
        <dbReference type="EMBL" id="MCF1752657.1"/>
    </source>
</evidence>
<dbReference type="InterPro" id="IPR029052">
    <property type="entry name" value="Metallo-depent_PP-like"/>
</dbReference>
<dbReference type="Proteomes" id="UP001201449">
    <property type="component" value="Unassembled WGS sequence"/>
</dbReference>
<dbReference type="PANTHER" id="PTHR34211:SF3">
    <property type="entry name" value="CALCINEURIN-LIKE METALLO-PHOSPHOESTERASE SUPERFAMILY PROTEIN"/>
    <property type="match status" value="1"/>
</dbReference>